<accession>A0A937RD81</accession>
<dbReference type="CDD" id="cd08545">
    <property type="entry name" value="YcnI_like"/>
    <property type="match status" value="1"/>
</dbReference>
<reference evidence="4" key="1">
    <citation type="submission" date="2020-12" db="EMBL/GenBank/DDBJ databases">
        <title>Genomic characterization of non-nitrogen-fixing Frankia strains.</title>
        <authorList>
            <person name="Carlos-Shanley C."/>
            <person name="Guerra T."/>
            <person name="Hahn D."/>
        </authorList>
    </citation>
    <scope>NUCLEOTIDE SEQUENCE</scope>
    <source>
        <strain evidence="4">CN6</strain>
    </source>
</reference>
<dbReference type="EMBL" id="JAEACQ010000163">
    <property type="protein sequence ID" value="MBL7627747.1"/>
    <property type="molecule type" value="Genomic_DNA"/>
</dbReference>
<keyword evidence="1" id="KW-1133">Transmembrane helix</keyword>
<evidence type="ECO:0000259" key="3">
    <source>
        <dbReference type="Pfam" id="PF07987"/>
    </source>
</evidence>
<dbReference type="Pfam" id="PF07987">
    <property type="entry name" value="DUF1775"/>
    <property type="match status" value="1"/>
</dbReference>
<comment type="caution">
    <text evidence="4">The sequence shown here is derived from an EMBL/GenBank/DDBJ whole genome shotgun (WGS) entry which is preliminary data.</text>
</comment>
<dbReference type="InterPro" id="IPR012533">
    <property type="entry name" value="YcnI-copper_dom"/>
</dbReference>
<dbReference type="AlphaFoldDB" id="A0A937RD81"/>
<evidence type="ECO:0000313" key="4">
    <source>
        <dbReference type="EMBL" id="MBL7627747.1"/>
    </source>
</evidence>
<name>A0A937RD81_9ACTN</name>
<keyword evidence="1" id="KW-0472">Membrane</keyword>
<feature type="signal peptide" evidence="2">
    <location>
        <begin position="1"/>
        <end position="28"/>
    </location>
</feature>
<gene>
    <name evidence="4" type="ORF">I7412_11320</name>
</gene>
<dbReference type="InterPro" id="IPR038507">
    <property type="entry name" value="YcnI-like_sf"/>
</dbReference>
<keyword evidence="5" id="KW-1185">Reference proteome</keyword>
<dbReference type="RefSeq" id="WP_203006149.1">
    <property type="nucleotide sequence ID" value="NZ_JADWYV010000215.1"/>
</dbReference>
<sequence>MSRVARAAAVLVGATVAVVVATALPASAHVTVSAPDAQAGGYTTLTFKVPTERDDASTTKVDVAFPLDTPIASVSVQPKAGWTYEIREGAPSKPLTAHGAQVTEVVSEIIWTADGPGGIKPGEFDTFVVSAGPLPENVASISFKTLQTYSNGEVVRWIETSEPGQPEPENPAPTLALSPAADETGAKAQATAAATSAVTAAGSSDADGTARGLGVAGLVVGVLGLATGALALVASRRRAPSGG</sequence>
<keyword evidence="2" id="KW-0732">Signal</keyword>
<feature type="transmembrane region" description="Helical" evidence="1">
    <location>
        <begin position="213"/>
        <end position="234"/>
    </location>
</feature>
<dbReference type="Gene3D" id="2.60.40.2230">
    <property type="entry name" value="Uncharacterised protein YcnI-like PF07987, DUF1775"/>
    <property type="match status" value="1"/>
</dbReference>
<feature type="domain" description="YncI copper-binding" evidence="3">
    <location>
        <begin position="29"/>
        <end position="177"/>
    </location>
</feature>
<keyword evidence="1" id="KW-0812">Transmembrane</keyword>
<evidence type="ECO:0000256" key="1">
    <source>
        <dbReference type="SAM" id="Phobius"/>
    </source>
</evidence>
<dbReference type="Proteomes" id="UP000604475">
    <property type="component" value="Unassembled WGS sequence"/>
</dbReference>
<evidence type="ECO:0000256" key="2">
    <source>
        <dbReference type="SAM" id="SignalP"/>
    </source>
</evidence>
<organism evidence="4 5">
    <name type="scientific">Frankia nepalensis</name>
    <dbReference type="NCBI Taxonomy" id="1836974"/>
    <lineage>
        <taxon>Bacteria</taxon>
        <taxon>Bacillati</taxon>
        <taxon>Actinomycetota</taxon>
        <taxon>Actinomycetes</taxon>
        <taxon>Frankiales</taxon>
        <taxon>Frankiaceae</taxon>
        <taxon>Frankia</taxon>
    </lineage>
</organism>
<feature type="chain" id="PRO_5037142906" evidence="2">
    <location>
        <begin position="29"/>
        <end position="243"/>
    </location>
</feature>
<evidence type="ECO:0000313" key="5">
    <source>
        <dbReference type="Proteomes" id="UP000604475"/>
    </source>
</evidence>
<protein>
    <submittedName>
        <fullName evidence="4">YcnI family protein</fullName>
    </submittedName>
</protein>
<proteinExistence type="predicted"/>